<dbReference type="STRING" id="1817768.A3A87_03690"/>
<proteinExistence type="predicted"/>
<dbReference type="EMBL" id="MFTC01000023">
    <property type="protein sequence ID" value="OGI52201.1"/>
    <property type="molecule type" value="Genomic_DNA"/>
</dbReference>
<reference evidence="2 3" key="1">
    <citation type="journal article" date="2016" name="Nat. Commun.">
        <title>Thousands of microbial genomes shed light on interconnected biogeochemical processes in an aquifer system.</title>
        <authorList>
            <person name="Anantharaman K."/>
            <person name="Brown C.T."/>
            <person name="Hug L.A."/>
            <person name="Sharon I."/>
            <person name="Castelle C.J."/>
            <person name="Probst A.J."/>
            <person name="Thomas B.C."/>
            <person name="Singh A."/>
            <person name="Wilkins M.J."/>
            <person name="Karaoz U."/>
            <person name="Brodie E.L."/>
            <person name="Williams K.H."/>
            <person name="Hubbard S.S."/>
            <person name="Banfield J.F."/>
        </authorList>
    </citation>
    <scope>NUCLEOTIDE SEQUENCE [LARGE SCALE GENOMIC DNA]</scope>
</reference>
<comment type="caution">
    <text evidence="2">The sequence shown here is derived from an EMBL/GenBank/DDBJ whole genome shotgun (WGS) entry which is preliminary data.</text>
</comment>
<dbReference type="AlphaFoldDB" id="A0A1F6U4A5"/>
<dbReference type="Proteomes" id="UP000179037">
    <property type="component" value="Unassembled WGS sequence"/>
</dbReference>
<feature type="region of interest" description="Disordered" evidence="1">
    <location>
        <begin position="223"/>
        <end position="244"/>
    </location>
</feature>
<evidence type="ECO:0008006" key="4">
    <source>
        <dbReference type="Google" id="ProtNLM"/>
    </source>
</evidence>
<organism evidence="2 3">
    <name type="scientific">Candidatus Muproteobacteria bacterium RIFCSPLOWO2_01_FULL_60_18</name>
    <dbReference type="NCBI Taxonomy" id="1817768"/>
    <lineage>
        <taxon>Bacteria</taxon>
        <taxon>Pseudomonadati</taxon>
        <taxon>Pseudomonadota</taxon>
        <taxon>Candidatus Muproteobacteria</taxon>
    </lineage>
</organism>
<evidence type="ECO:0000313" key="2">
    <source>
        <dbReference type="EMBL" id="OGI52201.1"/>
    </source>
</evidence>
<accession>A0A1F6U4A5</accession>
<sequence length="244" mass="27468">MKLKWVFAALVLANLGLWMWASWYKETPVEESRTARAPVAPEKMRLFTESGVKLAPRKTPPPANAELTTGTAPACFHIGPFPDIDLVARAETRLNELQLTYSRRSEETRSVTGYQVYLPPLSSQQAAERKRQELTRLGFKDHALIQEEGWQNAISLGLFTVEANAEGRVRELAAKKVQARIQPFQQTRTRFWLDVAVKVPSETADKIKQIDWAAKDVQVREITCPAGTSLPPEKSRESRDNAPT</sequence>
<evidence type="ECO:0000313" key="3">
    <source>
        <dbReference type="Proteomes" id="UP000179037"/>
    </source>
</evidence>
<feature type="compositionally biased region" description="Basic and acidic residues" evidence="1">
    <location>
        <begin position="233"/>
        <end position="244"/>
    </location>
</feature>
<evidence type="ECO:0000256" key="1">
    <source>
        <dbReference type="SAM" id="MobiDB-lite"/>
    </source>
</evidence>
<protein>
    <recommendedName>
        <fullName evidence="4">SPOR domain-containing protein</fullName>
    </recommendedName>
</protein>
<name>A0A1F6U4A5_9PROT</name>
<gene>
    <name evidence="2" type="ORF">A3A87_03690</name>
</gene>